<keyword evidence="8" id="KW-0175">Coiled coil</keyword>
<dbReference type="EMBL" id="CP054491">
    <property type="protein sequence ID" value="QKQ24888.1"/>
    <property type="molecule type" value="Genomic_DNA"/>
</dbReference>
<evidence type="ECO:0000256" key="5">
    <source>
        <dbReference type="ARBA" id="ARBA00023224"/>
    </source>
</evidence>
<dbReference type="AlphaFoldDB" id="A0A6N0HRL3"/>
<dbReference type="FunFam" id="1.10.287.950:FF:000001">
    <property type="entry name" value="Methyl-accepting chemotaxis sensory transducer"/>
    <property type="match status" value="1"/>
</dbReference>
<feature type="domain" description="HAMP" evidence="11">
    <location>
        <begin position="363"/>
        <end position="414"/>
    </location>
</feature>
<comment type="subcellular location">
    <subcellularLocation>
        <location evidence="1">Membrane</location>
        <topology evidence="1">Multi-pass membrane protein</topology>
    </subcellularLocation>
</comment>
<evidence type="ECO:0000259" key="10">
    <source>
        <dbReference type="PROSITE" id="PS50111"/>
    </source>
</evidence>
<dbReference type="GO" id="GO:0016020">
    <property type="term" value="C:membrane"/>
    <property type="evidence" value="ECO:0007669"/>
    <property type="project" value="UniProtKB-SubCell"/>
</dbReference>
<sequence length="693" mass="74474">MSESTGQDSASSVWKSRNLQDVGSNKRVLYLIITLLIFGLLTVFAFAYNAIKDNHDKEYIALAAEQQVLSQRIAKHALEAASGKIDSFETLSSLRGRFAETVGYLTEGNSESGLPPVPEEISDRLKAIELNWTPVETGADQILGGQEMISTIREYVDTINDTVPPLLTFSDEVIEIMVNKEADRDQIYIAGRQLMIAQRIENNLNQILSGGGDVSVAADRFGRDAAFFGRVLEGMLQGDASINVRRLRDEDARLKLGEVAMLFKTVSDHVGGILDLSPDLFLIQEAAADMVAGSDVLLDASRNLEKAFAGEVSYRIIPPWLGYIFSAIAFTVMFMLGIQLIVDARRRTEAANMQKEQADEQNKRNQTAIMQLLDEMGDLADGDLTVTATVSEDITGAIADSINYAIEALRTLVTTINETSVQVSSAAQESQATAMSLADASDHQASQITAASAAVNEMAISIAAVSENATESTEVAERSVNIAHAGGETVRSTITGMDGIREQIQETSKRIKRLGESSQEIGDIVELINDIADQTNILALNAAIQAAMAGEAGRGFAVVADEVQRLAERSSNATKQIEALVKTIQTDTNEAVISMEQSTTNVVEGAKLAENAGEALDEIEKVSKYLADLIEGISQSATQQTSAAGNISDTMNSIQEITTQTSAGTTETAASIGNLAELANDLRKSVSDFKLPE</sequence>
<evidence type="ECO:0000256" key="8">
    <source>
        <dbReference type="SAM" id="Coils"/>
    </source>
</evidence>
<dbReference type="PROSITE" id="PS50111">
    <property type="entry name" value="CHEMOTAXIS_TRANSDUC_2"/>
    <property type="match status" value="1"/>
</dbReference>
<evidence type="ECO:0000256" key="3">
    <source>
        <dbReference type="ARBA" id="ARBA00022989"/>
    </source>
</evidence>
<dbReference type="PANTHER" id="PTHR32089:SF119">
    <property type="entry name" value="METHYL-ACCEPTING CHEMOTAXIS PROTEIN CTPL"/>
    <property type="match status" value="1"/>
</dbReference>
<evidence type="ECO:0000256" key="6">
    <source>
        <dbReference type="ARBA" id="ARBA00029447"/>
    </source>
</evidence>
<dbReference type="Pfam" id="PF00015">
    <property type="entry name" value="MCPsignal"/>
    <property type="match status" value="1"/>
</dbReference>
<evidence type="ECO:0000256" key="1">
    <source>
        <dbReference type="ARBA" id="ARBA00004141"/>
    </source>
</evidence>
<accession>A0A6N0HRL3</accession>
<dbReference type="PROSITE" id="PS50885">
    <property type="entry name" value="HAMP"/>
    <property type="match status" value="1"/>
</dbReference>
<evidence type="ECO:0000313" key="13">
    <source>
        <dbReference type="Proteomes" id="UP000509658"/>
    </source>
</evidence>
<protein>
    <submittedName>
        <fullName evidence="12">Type IV pili methyl-accepting chemotaxis transducer N-terminal domain-containing protein</fullName>
    </submittedName>
</protein>
<name>A0A6N0HRL3_9GAMM</name>
<dbReference type="Proteomes" id="UP000509658">
    <property type="component" value="Chromosome"/>
</dbReference>
<dbReference type="InterPro" id="IPR029095">
    <property type="entry name" value="NarX-like_N"/>
</dbReference>
<dbReference type="GO" id="GO:0007165">
    <property type="term" value="P:signal transduction"/>
    <property type="evidence" value="ECO:0007669"/>
    <property type="project" value="UniProtKB-KW"/>
</dbReference>
<evidence type="ECO:0000256" key="2">
    <source>
        <dbReference type="ARBA" id="ARBA00022692"/>
    </source>
</evidence>
<organism evidence="12 13">
    <name type="scientific">Candidatus Reidiella endopervernicosa</name>
    <dbReference type="NCBI Taxonomy" id="2738883"/>
    <lineage>
        <taxon>Bacteria</taxon>
        <taxon>Pseudomonadati</taxon>
        <taxon>Pseudomonadota</taxon>
        <taxon>Gammaproteobacteria</taxon>
        <taxon>Candidatus Reidiella</taxon>
    </lineage>
</organism>
<feature type="transmembrane region" description="Helical" evidence="9">
    <location>
        <begin position="320"/>
        <end position="342"/>
    </location>
</feature>
<keyword evidence="5 7" id="KW-0807">Transducer</keyword>
<dbReference type="PANTHER" id="PTHR32089">
    <property type="entry name" value="METHYL-ACCEPTING CHEMOTAXIS PROTEIN MCPB"/>
    <property type="match status" value="1"/>
</dbReference>
<evidence type="ECO:0000256" key="4">
    <source>
        <dbReference type="ARBA" id="ARBA00023136"/>
    </source>
</evidence>
<evidence type="ECO:0000313" key="12">
    <source>
        <dbReference type="EMBL" id="QKQ24888.1"/>
    </source>
</evidence>
<dbReference type="GO" id="GO:0006935">
    <property type="term" value="P:chemotaxis"/>
    <property type="evidence" value="ECO:0007669"/>
    <property type="project" value="UniProtKB-ARBA"/>
</dbReference>
<dbReference type="CDD" id="cd11386">
    <property type="entry name" value="MCP_signal"/>
    <property type="match status" value="1"/>
</dbReference>
<gene>
    <name evidence="12" type="ORF">HUE57_00245</name>
</gene>
<dbReference type="SMART" id="SM00283">
    <property type="entry name" value="MA"/>
    <property type="match status" value="1"/>
</dbReference>
<keyword evidence="2 9" id="KW-0812">Transmembrane</keyword>
<evidence type="ECO:0000256" key="7">
    <source>
        <dbReference type="PROSITE-ProRule" id="PRU00284"/>
    </source>
</evidence>
<comment type="similarity">
    <text evidence="6">Belongs to the methyl-accepting chemotaxis (MCP) protein family.</text>
</comment>
<dbReference type="Gene3D" id="1.10.287.950">
    <property type="entry name" value="Methyl-accepting chemotaxis protein"/>
    <property type="match status" value="1"/>
</dbReference>
<dbReference type="InterPro" id="IPR004089">
    <property type="entry name" value="MCPsignal_dom"/>
</dbReference>
<keyword evidence="4 9" id="KW-0472">Membrane</keyword>
<feature type="coiled-coil region" evidence="8">
    <location>
        <begin position="341"/>
        <end position="375"/>
    </location>
</feature>
<dbReference type="RefSeq" id="WP_078482372.1">
    <property type="nucleotide sequence ID" value="NZ_CP054491.1"/>
</dbReference>
<dbReference type="InterPro" id="IPR003660">
    <property type="entry name" value="HAMP_dom"/>
</dbReference>
<evidence type="ECO:0000259" key="11">
    <source>
        <dbReference type="PROSITE" id="PS50885"/>
    </source>
</evidence>
<feature type="domain" description="Methyl-accepting transducer" evidence="10">
    <location>
        <begin position="419"/>
        <end position="655"/>
    </location>
</feature>
<dbReference type="KEGG" id="rev:HUE57_00245"/>
<keyword evidence="3 9" id="KW-1133">Transmembrane helix</keyword>
<proteinExistence type="inferred from homology"/>
<feature type="transmembrane region" description="Helical" evidence="9">
    <location>
        <begin position="28"/>
        <end position="48"/>
    </location>
</feature>
<reference evidence="12 13" key="1">
    <citation type="submission" date="2020-05" db="EMBL/GenBank/DDBJ databases">
        <title>Horizontal transmission and recombination maintain forever young bacterial symbiont genomes.</title>
        <authorList>
            <person name="Russell S.L."/>
            <person name="Pepper-Tunick E."/>
            <person name="Svedberg J."/>
            <person name="Byrne A."/>
            <person name="Ruelas Castillo J."/>
            <person name="Vollmers C."/>
            <person name="Beinart R.A."/>
            <person name="Corbett-Detig R."/>
        </authorList>
    </citation>
    <scope>NUCLEOTIDE SEQUENCE [LARGE SCALE GENOMIC DNA]</scope>
    <source>
        <strain evidence="12">Santa_Monica_outfall</strain>
    </source>
</reference>
<keyword evidence="13" id="KW-1185">Reference proteome</keyword>
<evidence type="ECO:0000256" key="9">
    <source>
        <dbReference type="SAM" id="Phobius"/>
    </source>
</evidence>
<dbReference type="SUPFAM" id="SSF58104">
    <property type="entry name" value="Methyl-accepting chemotaxis protein (MCP) signaling domain"/>
    <property type="match status" value="1"/>
</dbReference>
<dbReference type="Pfam" id="PF13675">
    <property type="entry name" value="PilJ"/>
    <property type="match status" value="1"/>
</dbReference>